<reference evidence="4" key="1">
    <citation type="journal article" date="2019" name="Int. J. Syst. Evol. Microbiol.">
        <title>The Global Catalogue of Microorganisms (GCM) 10K type strain sequencing project: providing services to taxonomists for standard genome sequencing and annotation.</title>
        <authorList>
            <consortium name="The Broad Institute Genomics Platform"/>
            <consortium name="The Broad Institute Genome Sequencing Center for Infectious Disease"/>
            <person name="Wu L."/>
            <person name="Ma J."/>
        </authorList>
    </citation>
    <scope>NUCLEOTIDE SEQUENCE [LARGE SCALE GENOMIC DNA]</scope>
    <source>
        <strain evidence="4">JCM 18304</strain>
    </source>
</reference>
<organism evidence="3 4">
    <name type="scientific">Rugosimonospora acidiphila</name>
    <dbReference type="NCBI Taxonomy" id="556531"/>
    <lineage>
        <taxon>Bacteria</taxon>
        <taxon>Bacillati</taxon>
        <taxon>Actinomycetota</taxon>
        <taxon>Actinomycetes</taxon>
        <taxon>Micromonosporales</taxon>
        <taxon>Micromonosporaceae</taxon>
        <taxon>Rugosimonospora</taxon>
    </lineage>
</organism>
<feature type="transmembrane region" description="Helical" evidence="2">
    <location>
        <begin position="353"/>
        <end position="375"/>
    </location>
</feature>
<gene>
    <name evidence="3" type="ORF">GCM10023322_80660</name>
</gene>
<evidence type="ECO:0000256" key="2">
    <source>
        <dbReference type="SAM" id="Phobius"/>
    </source>
</evidence>
<dbReference type="Proteomes" id="UP001501570">
    <property type="component" value="Unassembled WGS sequence"/>
</dbReference>
<feature type="transmembrane region" description="Helical" evidence="2">
    <location>
        <begin position="121"/>
        <end position="142"/>
    </location>
</feature>
<dbReference type="EMBL" id="BAABJQ010000048">
    <property type="protein sequence ID" value="GAA5201179.1"/>
    <property type="molecule type" value="Genomic_DNA"/>
</dbReference>
<evidence type="ECO:0008006" key="5">
    <source>
        <dbReference type="Google" id="ProtNLM"/>
    </source>
</evidence>
<feature type="transmembrane region" description="Helical" evidence="2">
    <location>
        <begin position="246"/>
        <end position="265"/>
    </location>
</feature>
<feature type="transmembrane region" description="Helical" evidence="2">
    <location>
        <begin position="420"/>
        <end position="441"/>
    </location>
</feature>
<protein>
    <recommendedName>
        <fullName evidence="5">Galactan 5-O-arabinofuranosyltransferase</fullName>
    </recommendedName>
</protein>
<feature type="transmembrane region" description="Helical" evidence="2">
    <location>
        <begin position="387"/>
        <end position="408"/>
    </location>
</feature>
<keyword evidence="2" id="KW-0812">Transmembrane</keyword>
<proteinExistence type="predicted"/>
<feature type="transmembrane region" description="Helical" evidence="2">
    <location>
        <begin position="591"/>
        <end position="616"/>
    </location>
</feature>
<evidence type="ECO:0000313" key="4">
    <source>
        <dbReference type="Proteomes" id="UP001501570"/>
    </source>
</evidence>
<accession>A0ABP9SSK2</accession>
<feature type="transmembrane region" description="Helical" evidence="2">
    <location>
        <begin position="218"/>
        <end position="239"/>
    </location>
</feature>
<feature type="transmembrane region" description="Helical" evidence="2">
    <location>
        <begin position="513"/>
        <end position="532"/>
    </location>
</feature>
<keyword evidence="2" id="KW-1133">Transmembrane helix</keyword>
<dbReference type="RefSeq" id="WP_345638912.1">
    <property type="nucleotide sequence ID" value="NZ_BAABJQ010000048.1"/>
</dbReference>
<sequence>MSGTDVAESKPDAGGGDVAGTRPRSAVARSGVLRAGGLLRPAARTARPFLTGTDRGPLAGRVLWVASLAPVCVLSGVVFAAFPLAALGVFRPVVVLPVAAVVALVMLWLGLALLRRQRIAAPWWSVVATFAVAVGSGLFTAFTHSEHVIPRRDAGSYIQIAYWLAHHHGLTYPYPLAAFGPTPGDLGFGSPAFYEHGSQLVPQFMTGWPVLLGIVDWGWGWGGMLVLPAVIGACAILAVAGLTARLVGACWAPLAALLLAGAWPVLRVAQSTFSEPLALLILAGGSCLLVDLVVALRRGGGETAPAGLGPIRRHAFVAGLVLAGGELVRLDFGIDFALALPVLAGLWLVRRAAVWPFLVGAAISGGLALVDAGFVTRPYVQVNISSVKLMVVAMVGVIAVTLIGALVTKRYGRSLWVSRWWRIVPIVGGCAVLVVALGFVIRPYVSVDHSTTDAGVMQFTETAQARLGLPLDGSRGYAEQSLWWVSWYLGWPVLAAALVGAVALTVRVLRGRDLAWASVLLVYLCSSVLVLLRPGITPDHPWADRRLVVEVLPGMVLFATWAVAAGNRLARAEMRKLADRFAAAGSGATRARGVGLVALPWVATAAVAVAMLVPIWKATGPVASDRTELGELAAMREVCAALRPNDSVVLTDTLFAPTIRNQCQLPVASLIEQSPASVDQVVASIRTAGRTPVIAGTQYDPLHAMGLRATRVMKLRTRQDQQQLVRRPSGTMALNIDFWVARP</sequence>
<feature type="transmembrane region" description="Helical" evidence="2">
    <location>
        <begin position="552"/>
        <end position="570"/>
    </location>
</feature>
<feature type="transmembrane region" description="Helical" evidence="2">
    <location>
        <begin position="277"/>
        <end position="296"/>
    </location>
</feature>
<comment type="caution">
    <text evidence="3">The sequence shown here is derived from an EMBL/GenBank/DDBJ whole genome shotgun (WGS) entry which is preliminary data.</text>
</comment>
<keyword evidence="4" id="KW-1185">Reference proteome</keyword>
<feature type="transmembrane region" description="Helical" evidence="2">
    <location>
        <begin position="62"/>
        <end position="82"/>
    </location>
</feature>
<evidence type="ECO:0000256" key="1">
    <source>
        <dbReference type="SAM" id="MobiDB-lite"/>
    </source>
</evidence>
<keyword evidence="2" id="KW-0472">Membrane</keyword>
<feature type="transmembrane region" description="Helical" evidence="2">
    <location>
        <begin position="94"/>
        <end position="114"/>
    </location>
</feature>
<evidence type="ECO:0000313" key="3">
    <source>
        <dbReference type="EMBL" id="GAA5201179.1"/>
    </source>
</evidence>
<name>A0ABP9SSK2_9ACTN</name>
<feature type="transmembrane region" description="Helical" evidence="2">
    <location>
        <begin position="485"/>
        <end position="506"/>
    </location>
</feature>
<feature type="region of interest" description="Disordered" evidence="1">
    <location>
        <begin position="1"/>
        <end position="23"/>
    </location>
</feature>